<organism evidence="2 3">
    <name type="scientific">Rangifer tarandus platyrhynchus</name>
    <name type="common">Svalbard reindeer</name>
    <dbReference type="NCBI Taxonomy" id="3082113"/>
    <lineage>
        <taxon>Eukaryota</taxon>
        <taxon>Metazoa</taxon>
        <taxon>Chordata</taxon>
        <taxon>Craniata</taxon>
        <taxon>Vertebrata</taxon>
        <taxon>Euteleostomi</taxon>
        <taxon>Mammalia</taxon>
        <taxon>Eutheria</taxon>
        <taxon>Laurasiatheria</taxon>
        <taxon>Artiodactyla</taxon>
        <taxon>Ruminantia</taxon>
        <taxon>Pecora</taxon>
        <taxon>Cervidae</taxon>
        <taxon>Odocoileinae</taxon>
        <taxon>Rangifer</taxon>
    </lineage>
</organism>
<keyword evidence="3" id="KW-1185">Reference proteome</keyword>
<feature type="region of interest" description="Disordered" evidence="1">
    <location>
        <begin position="1"/>
        <end position="71"/>
    </location>
</feature>
<evidence type="ECO:0000313" key="2">
    <source>
        <dbReference type="EMBL" id="CAI9179932.1"/>
    </source>
</evidence>
<feature type="compositionally biased region" description="Polar residues" evidence="1">
    <location>
        <begin position="9"/>
        <end position="26"/>
    </location>
</feature>
<proteinExistence type="predicted"/>
<reference evidence="2" key="1">
    <citation type="submission" date="2023-04" db="EMBL/GenBank/DDBJ databases">
        <authorList>
            <consortium name="ELIXIR-Norway"/>
        </authorList>
    </citation>
    <scope>NUCLEOTIDE SEQUENCE [LARGE SCALE GENOMIC DNA]</scope>
</reference>
<evidence type="ECO:0000256" key="1">
    <source>
        <dbReference type="SAM" id="MobiDB-lite"/>
    </source>
</evidence>
<accession>A0ABN9A100</accession>
<evidence type="ECO:0000313" key="3">
    <source>
        <dbReference type="Proteomes" id="UP001176941"/>
    </source>
</evidence>
<name>A0ABN9A100_RANTA</name>
<sequence length="96" mass="10079">MFAAEKLKSNTNVLPSHSALQTSPPDTAQPGALPPIARSPPPLTGTPGRADCRSPQPLGTPHLRPHPRPASALRTIHSPAERKLVGSPIHVPLEAL</sequence>
<dbReference type="Proteomes" id="UP001176941">
    <property type="component" value="Chromosome 9"/>
</dbReference>
<dbReference type="EMBL" id="OX459945">
    <property type="protein sequence ID" value="CAI9179932.1"/>
    <property type="molecule type" value="Genomic_DNA"/>
</dbReference>
<protein>
    <submittedName>
        <fullName evidence="2">Uncharacterized protein</fullName>
    </submittedName>
</protein>
<gene>
    <name evidence="2" type="ORF">MRATA1EN1_LOCUS28894</name>
</gene>